<sequence>MSSFSHLTCQEALSILQYFTSRIDYIHFIQTTKKFRFVLEMFNSNPISLFEAKGLFTNISTQNLFTKKDRKIPGMKKYILWYDVNYTRYLKELEHKNTICKHVLYTKEERIKYGNNIPSGVNKIGSRCYELCGDLNELSLPTTITSLSEGCFMSCLKLSSIILPTTLCSLPHLCFYDCPLLQHVLLPTTLTLIGDNCFQKCPNLISVQLPSHLICLGDSCFYDCYNLTSIVLPSSLTSMGDFCFSRCDNLTTVRLPSKFLFPKYTFYESPNVMATF</sequence>
<name>A0A5K1UWU7_ENTHI</name>
<organism evidence="1 2">
    <name type="scientific">Entamoeba histolytica</name>
    <dbReference type="NCBI Taxonomy" id="5759"/>
    <lineage>
        <taxon>Eukaryota</taxon>
        <taxon>Amoebozoa</taxon>
        <taxon>Evosea</taxon>
        <taxon>Archamoebae</taxon>
        <taxon>Mastigamoebida</taxon>
        <taxon>Entamoebidae</taxon>
        <taxon>Entamoeba</taxon>
    </lineage>
</organism>
<dbReference type="VEuPathDB" id="AmoebaDB:EHI5A_240430"/>
<dbReference type="InterPro" id="IPR032675">
    <property type="entry name" value="LRR_dom_sf"/>
</dbReference>
<dbReference type="Proteomes" id="UP000078387">
    <property type="component" value="Unassembled WGS sequence"/>
</dbReference>
<dbReference type="AlphaFoldDB" id="A0A5K1UWU7"/>
<dbReference type="VEuPathDB" id="AmoebaDB:EHI8A_124550"/>
<accession>A0A5K1UWU7</accession>
<evidence type="ECO:0000313" key="1">
    <source>
        <dbReference type="EMBL" id="GAT97897.1"/>
    </source>
</evidence>
<dbReference type="Gene3D" id="3.80.10.10">
    <property type="entry name" value="Ribonuclease Inhibitor"/>
    <property type="match status" value="1"/>
</dbReference>
<dbReference type="PANTHER" id="PTHR45661:SF3">
    <property type="entry name" value="IG-LIKE DOMAIN-CONTAINING PROTEIN"/>
    <property type="match status" value="1"/>
</dbReference>
<proteinExistence type="predicted"/>
<reference evidence="1 2" key="1">
    <citation type="submission" date="2016-05" db="EMBL/GenBank/DDBJ databases">
        <title>First whole genome sequencing of Entamoeba histolytica HM1:IMSS-clone-6.</title>
        <authorList>
            <person name="Mukherjee Avik.K."/>
            <person name="Izumyama S."/>
            <person name="Nakada-Tsukui K."/>
            <person name="Nozaki T."/>
        </authorList>
    </citation>
    <scope>NUCLEOTIDE SEQUENCE [LARGE SCALE GENOMIC DNA]</scope>
    <source>
        <strain evidence="1 2">HM1:IMSS clone 6</strain>
    </source>
</reference>
<dbReference type="InterPro" id="IPR053139">
    <property type="entry name" value="Surface_bspA-like"/>
</dbReference>
<dbReference type="VEuPathDB" id="AmoebaDB:EHI7A_067980"/>
<dbReference type="PANTHER" id="PTHR45661">
    <property type="entry name" value="SURFACE ANTIGEN"/>
    <property type="match status" value="1"/>
</dbReference>
<evidence type="ECO:0000313" key="2">
    <source>
        <dbReference type="Proteomes" id="UP000078387"/>
    </source>
</evidence>
<dbReference type="VEuPathDB" id="AmoebaDB:EHI_063030"/>
<comment type="caution">
    <text evidence="1">The sequence shown here is derived from an EMBL/GenBank/DDBJ whole genome shotgun (WGS) entry which is preliminary data.</text>
</comment>
<dbReference type="VEuPathDB" id="AmoebaDB:EHI5A_240420"/>
<dbReference type="InterPro" id="IPR026906">
    <property type="entry name" value="LRR_5"/>
</dbReference>
<dbReference type="VEuPathDB" id="AmoebaDB:KM1_223430"/>
<dbReference type="EMBL" id="BDEQ01000001">
    <property type="protein sequence ID" value="GAT97897.1"/>
    <property type="molecule type" value="Genomic_DNA"/>
</dbReference>
<protein>
    <submittedName>
        <fullName evidence="1">Leucine rich repeat protein bspa family</fullName>
    </submittedName>
</protein>
<dbReference type="OMA" id="CKHVFYT"/>
<dbReference type="SUPFAM" id="SSF52058">
    <property type="entry name" value="L domain-like"/>
    <property type="match status" value="1"/>
</dbReference>
<gene>
    <name evidence="1" type="ORF">CL6EHI_063030</name>
</gene>
<dbReference type="Pfam" id="PF13306">
    <property type="entry name" value="LRR_5"/>
    <property type="match status" value="1"/>
</dbReference>